<name>A0A2V3U1Z7_9HYPH</name>
<evidence type="ECO:0000256" key="1">
    <source>
        <dbReference type="SAM" id="MobiDB-lite"/>
    </source>
</evidence>
<gene>
    <name evidence="3" type="ORF">C7450_109281</name>
</gene>
<keyword evidence="2" id="KW-0732">Signal</keyword>
<evidence type="ECO:0008006" key="5">
    <source>
        <dbReference type="Google" id="ProtNLM"/>
    </source>
</evidence>
<dbReference type="OrthoDB" id="5984161at2"/>
<feature type="region of interest" description="Disordered" evidence="1">
    <location>
        <begin position="60"/>
        <end position="84"/>
    </location>
</feature>
<feature type="chain" id="PRO_5015938946" description="Lipoprotein" evidence="2">
    <location>
        <begin position="18"/>
        <end position="132"/>
    </location>
</feature>
<keyword evidence="4" id="KW-1185">Reference proteome</keyword>
<dbReference type="AlphaFoldDB" id="A0A2V3U1Z7"/>
<feature type="compositionally biased region" description="Basic and acidic residues" evidence="1">
    <location>
        <begin position="60"/>
        <end position="80"/>
    </location>
</feature>
<evidence type="ECO:0000256" key="2">
    <source>
        <dbReference type="SAM" id="SignalP"/>
    </source>
</evidence>
<dbReference type="Proteomes" id="UP000248021">
    <property type="component" value="Unassembled WGS sequence"/>
</dbReference>
<protein>
    <recommendedName>
        <fullName evidence="5">Lipoprotein</fullName>
    </recommendedName>
</protein>
<accession>A0A2V3U1Z7</accession>
<organism evidence="3 4">
    <name type="scientific">Chelatococcus asaccharovorans</name>
    <dbReference type="NCBI Taxonomy" id="28210"/>
    <lineage>
        <taxon>Bacteria</taxon>
        <taxon>Pseudomonadati</taxon>
        <taxon>Pseudomonadota</taxon>
        <taxon>Alphaproteobacteria</taxon>
        <taxon>Hyphomicrobiales</taxon>
        <taxon>Chelatococcaceae</taxon>
        <taxon>Chelatococcus</taxon>
    </lineage>
</organism>
<sequence length="132" mass="14581">MRPVVLTGLILGSLLLAGCVSTTSNPEALKERHRQQCSDFGFEPGTDGFATCMMEQWERAEDREAEDRRRTNDMIRENNRRAAQADAIKAQNKQMSFMRAGNTSFPICNAASPGAGLDVSSGKWYGNACRAY</sequence>
<proteinExistence type="predicted"/>
<dbReference type="EMBL" id="QJJK01000009">
    <property type="protein sequence ID" value="PXW55868.1"/>
    <property type="molecule type" value="Genomic_DNA"/>
</dbReference>
<dbReference type="PROSITE" id="PS51257">
    <property type="entry name" value="PROKAR_LIPOPROTEIN"/>
    <property type="match status" value="1"/>
</dbReference>
<feature type="signal peptide" evidence="2">
    <location>
        <begin position="1"/>
        <end position="17"/>
    </location>
</feature>
<reference evidence="3 4" key="1">
    <citation type="submission" date="2018-05" db="EMBL/GenBank/DDBJ databases">
        <title>Genomic Encyclopedia of Type Strains, Phase IV (KMG-IV): sequencing the most valuable type-strain genomes for metagenomic binning, comparative biology and taxonomic classification.</title>
        <authorList>
            <person name="Goeker M."/>
        </authorList>
    </citation>
    <scope>NUCLEOTIDE SEQUENCE [LARGE SCALE GENOMIC DNA]</scope>
    <source>
        <strain evidence="3 4">DSM 6462</strain>
    </source>
</reference>
<evidence type="ECO:0000313" key="3">
    <source>
        <dbReference type="EMBL" id="PXW55868.1"/>
    </source>
</evidence>
<evidence type="ECO:0000313" key="4">
    <source>
        <dbReference type="Proteomes" id="UP000248021"/>
    </source>
</evidence>
<comment type="caution">
    <text evidence="3">The sequence shown here is derived from an EMBL/GenBank/DDBJ whole genome shotgun (WGS) entry which is preliminary data.</text>
</comment>
<dbReference type="RefSeq" id="WP_146227453.1">
    <property type="nucleotide sequence ID" value="NZ_JAHBRY010000001.1"/>
</dbReference>